<dbReference type="Gene3D" id="3.60.10.10">
    <property type="entry name" value="Endonuclease/exonuclease/phosphatase"/>
    <property type="match status" value="1"/>
</dbReference>
<dbReference type="PANTHER" id="PTHR42834">
    <property type="entry name" value="ENDONUCLEASE/EXONUCLEASE/PHOSPHATASE FAMILY PROTEIN (AFU_ORTHOLOGUE AFUA_3G09210)"/>
    <property type="match status" value="1"/>
</dbReference>
<evidence type="ECO:0000259" key="2">
    <source>
        <dbReference type="PROSITE" id="PS51841"/>
    </source>
</evidence>
<dbReference type="RefSeq" id="WP_026816992.1">
    <property type="nucleotide sequence ID" value="NZ_AUFF01000003.1"/>
</dbReference>
<feature type="signal peptide" evidence="1">
    <location>
        <begin position="1"/>
        <end position="25"/>
    </location>
</feature>
<evidence type="ECO:0000313" key="4">
    <source>
        <dbReference type="Proteomes" id="UP000029391"/>
    </source>
</evidence>
<organism evidence="3 4">
    <name type="scientific">Arenimonas composti TR7-09 = DSM 18010</name>
    <dbReference type="NCBI Taxonomy" id="1121013"/>
    <lineage>
        <taxon>Bacteria</taxon>
        <taxon>Pseudomonadati</taxon>
        <taxon>Pseudomonadota</taxon>
        <taxon>Gammaproteobacteria</taxon>
        <taxon>Lysobacterales</taxon>
        <taxon>Lysobacteraceae</taxon>
        <taxon>Arenimonas</taxon>
    </lineage>
</organism>
<name>A0A091BHH2_9GAMM</name>
<dbReference type="Pfam" id="PF00932">
    <property type="entry name" value="LTD"/>
    <property type="match status" value="1"/>
</dbReference>
<accession>A0A091BHH2</accession>
<keyword evidence="4" id="KW-1185">Reference proteome</keyword>
<dbReference type="InterPro" id="IPR001322">
    <property type="entry name" value="Lamin_tail_dom"/>
</dbReference>
<dbReference type="PROSITE" id="PS51841">
    <property type="entry name" value="LTD"/>
    <property type="match status" value="1"/>
</dbReference>
<dbReference type="InterPro" id="IPR036691">
    <property type="entry name" value="Endo/exonu/phosph_ase_sf"/>
</dbReference>
<evidence type="ECO:0000256" key="1">
    <source>
        <dbReference type="SAM" id="SignalP"/>
    </source>
</evidence>
<dbReference type="SUPFAM" id="SSF56219">
    <property type="entry name" value="DNase I-like"/>
    <property type="match status" value="1"/>
</dbReference>
<dbReference type="EMBL" id="AWXU01000021">
    <property type="protein sequence ID" value="KFN50239.1"/>
    <property type="molecule type" value="Genomic_DNA"/>
</dbReference>
<dbReference type="Proteomes" id="UP000029391">
    <property type="component" value="Unassembled WGS sequence"/>
</dbReference>
<comment type="caution">
    <text evidence="3">The sequence shown here is derived from an EMBL/GenBank/DDBJ whole genome shotgun (WGS) entry which is preliminary data.</text>
</comment>
<protein>
    <recommendedName>
        <fullName evidence="2">LTD domain-containing protein</fullName>
    </recommendedName>
</protein>
<sequence>MRKCPRRTRFFAAILALPLAGNAAAATDLLISEYIEGSSNNKAVEIYNGTDAEVNLGTGQYVLQVYANGGTSPSSTITLTGSIAAGDVYVIANSSAVAAVTGVADLTTGSLSHNGDDALVLRRGGSAGTVVDSFGRVGEDPGTEWGTGAHGTADATLRRKATVCAGDTVIDDAFDPSTQWDAYANDTFAGLGSHTASCVPSTDPTDPSGVGAASPSSLLAGDSTLLTVAVTGGTNPDSSAITVVADLSAIGGDAAQAFFDDGSHGDAVAADGTWSYLATVGGAPGQKTLPVAITDGESREGTAEIALSVIGEVTIAQIQGLGVGSPLPVGTEIVTEGIVTARRSNGYFIQSARGEEDSDPMTAEGVFVFTSTTPPADAAIGNRVRVAARVAEYRRTPHGFPLTQLGNSSLTVIATGQKLPATVTIDTALMQPGADPAALGRYQGMRVKLPQMRVVGPTNSFGDFHVVPNAVTSPFREPGIAVLDDIALPPGNEIPLFDKNAERLRIESTGLVDGSHLDVDNRTRLKGLRGVMYYDRGDFTLLMGDHAGVEVIGGALPAAVPAPGPGQVRIGSYNIENLSGGAAVPLDRLAKLNEVFCRYMYTPDVVGLVEIADLATAQRLAESINDDEFGFCPDSPDYEAHVLAGSGAQRLGFLVRRAASPGGAEHRVEVLSIQQEFVTERLVAPDNSTSDILFDRPPLHLVARIHGDNGNTWDAHVIVNHNLSLLDVNDNASRAVWGTTGARSRGKRAQQAVKVSELVESIHQAEPDMPVILIGDFNAFEFSDGYVDVMGIISGTPAAENTVLVHADSAVTVPLTNLLGTKPEAQRYSFVFEGNLQALDHAVVNQALLESTEARLHHARVNADFAEDNAADTTVPLRSSDHDPLVAELLVPAFLDTDLTVVVEAKSPSARLPNTATLRAFVANAGAMPAAGTTATLALDVEPEQILRIGAPGWTCDAPIADPVGTVIACRRGGAMDAGVIDRLTIDVQPLDPGTITLSADVQTRSNDTDPGNNQDAAGINIVPAR</sequence>
<dbReference type="STRING" id="1121013.GCA_000426365_01742"/>
<keyword evidence="1" id="KW-0732">Signal</keyword>
<dbReference type="eggNOG" id="COG2374">
    <property type="taxonomic scope" value="Bacteria"/>
</dbReference>
<feature type="chain" id="PRO_5001869867" description="LTD domain-containing protein" evidence="1">
    <location>
        <begin position="26"/>
        <end position="1026"/>
    </location>
</feature>
<evidence type="ECO:0000313" key="3">
    <source>
        <dbReference type="EMBL" id="KFN50239.1"/>
    </source>
</evidence>
<reference evidence="3 4" key="1">
    <citation type="submission" date="2013-09" db="EMBL/GenBank/DDBJ databases">
        <title>Genome sequencing of Arenimonas composti.</title>
        <authorList>
            <person name="Chen F."/>
            <person name="Wang G."/>
        </authorList>
    </citation>
    <scope>NUCLEOTIDE SEQUENCE [LARGE SCALE GENOMIC DNA]</scope>
    <source>
        <strain evidence="3 4">TR7-09</strain>
    </source>
</reference>
<dbReference type="OrthoDB" id="9800417at2"/>
<gene>
    <name evidence="3" type="ORF">P873_07730</name>
</gene>
<proteinExistence type="predicted"/>
<dbReference type="AlphaFoldDB" id="A0A091BHH2"/>
<dbReference type="CDD" id="cd04486">
    <property type="entry name" value="YhcR_OBF_like"/>
    <property type="match status" value="1"/>
</dbReference>
<feature type="domain" description="LTD" evidence="2">
    <location>
        <begin position="17"/>
        <end position="138"/>
    </location>
</feature>
<dbReference type="PANTHER" id="PTHR42834:SF1">
    <property type="entry name" value="ENDONUCLEASE_EXONUCLEASE_PHOSPHATASE FAMILY PROTEIN (AFU_ORTHOLOGUE AFUA_3G09210)"/>
    <property type="match status" value="1"/>
</dbReference>
<dbReference type="NCBIfam" id="NF041940">
    <property type="entry name" value="choice_anch_X"/>
    <property type="match status" value="1"/>
</dbReference>